<organism evidence="1">
    <name type="scientific">human gut metagenome</name>
    <dbReference type="NCBI Taxonomy" id="408170"/>
    <lineage>
        <taxon>unclassified sequences</taxon>
        <taxon>metagenomes</taxon>
        <taxon>organismal metagenomes</taxon>
    </lineage>
</organism>
<name>K1RLK6_9ZZZZ</name>
<sequence length="155" mass="18619">MMFLYRLLSMEEKTDEFKEGKTYEIPKESFETIFQKYFNISAEILQTGTVFHTEIQTYRYRTRGIVYDFAPTPYIPYPEVVSYIENQDGTITLEVNAVWPQKELDQAFCHSVTIRLLDKDRFQYVSNYVSRSEIEVTWYTERLSDEKWEECYGDN</sequence>
<dbReference type="Pfam" id="PF19546">
    <property type="entry name" value="DUF6070"/>
    <property type="match status" value="1"/>
</dbReference>
<reference evidence="1" key="1">
    <citation type="journal article" date="2013" name="Environ. Microbiol.">
        <title>Microbiota from the distal guts of lean and obese adolescents exhibit partial functional redundancy besides clear differences in community structure.</title>
        <authorList>
            <person name="Ferrer M."/>
            <person name="Ruiz A."/>
            <person name="Lanza F."/>
            <person name="Haange S.B."/>
            <person name="Oberbach A."/>
            <person name="Till H."/>
            <person name="Bargiela R."/>
            <person name="Campoy C."/>
            <person name="Segura M.T."/>
            <person name="Richter M."/>
            <person name="von Bergen M."/>
            <person name="Seifert J."/>
            <person name="Suarez A."/>
        </authorList>
    </citation>
    <scope>NUCLEOTIDE SEQUENCE</scope>
</reference>
<comment type="caution">
    <text evidence="1">The sequence shown here is derived from an EMBL/GenBank/DDBJ whole genome shotgun (WGS) entry which is preliminary data.</text>
</comment>
<accession>K1RLK6</accession>
<proteinExistence type="predicted"/>
<evidence type="ECO:0000313" key="1">
    <source>
        <dbReference type="EMBL" id="EKC49492.1"/>
    </source>
</evidence>
<protein>
    <submittedName>
        <fullName evidence="1">Uncharacterized protein</fullName>
    </submittedName>
</protein>
<dbReference type="InterPro" id="IPR045714">
    <property type="entry name" value="DUF6070"/>
</dbReference>
<gene>
    <name evidence="1" type="ORF">OBE_14611</name>
</gene>
<dbReference type="AlphaFoldDB" id="K1RLK6"/>
<dbReference type="EMBL" id="AJWZ01010081">
    <property type="protein sequence ID" value="EKC49492.1"/>
    <property type="molecule type" value="Genomic_DNA"/>
</dbReference>